<evidence type="ECO:0000313" key="4">
    <source>
        <dbReference type="EMBL" id="ACX51208.1"/>
    </source>
</evidence>
<dbReference type="HOGENOM" id="CLU_094894_1_1_9"/>
<dbReference type="InterPro" id="IPR050498">
    <property type="entry name" value="Ycf3"/>
</dbReference>
<dbReference type="SUPFAM" id="SSF48452">
    <property type="entry name" value="TPR-like"/>
    <property type="match status" value="1"/>
</dbReference>
<evidence type="ECO:0000256" key="2">
    <source>
        <dbReference type="ARBA" id="ARBA00022803"/>
    </source>
</evidence>
<reference evidence="4 5" key="1">
    <citation type="submission" date="2009-10" db="EMBL/GenBank/DDBJ databases">
        <title>Complete sequence of chromosome of Ammonifex degensii KC4.</title>
        <authorList>
            <consortium name="US DOE Joint Genome Institute"/>
            <person name="Kerfeld C."/>
            <person name="Goodner B."/>
            <person name="Huber H."/>
            <person name="Stetter K."/>
            <person name="Lucas S."/>
            <person name="Copeland A."/>
            <person name="Lapidus A."/>
            <person name="Glavina del Rio T."/>
            <person name="Dalin E."/>
            <person name="Tice H."/>
            <person name="Bruce D."/>
            <person name="Goodwin L."/>
            <person name="Pitluck S."/>
            <person name="Saunders E."/>
            <person name="Brettin T."/>
            <person name="Detter J.C."/>
            <person name="Han C."/>
            <person name="Larimer F."/>
            <person name="Land M."/>
            <person name="Hauser L."/>
            <person name="Kyrpides N."/>
            <person name="Ovchinnikova G."/>
            <person name="Richardson P."/>
        </authorList>
    </citation>
    <scope>NUCLEOTIDE SEQUENCE [LARGE SCALE GENOMIC DNA]</scope>
    <source>
        <strain evidence="5">DSM 10501 / KC4</strain>
    </source>
</reference>
<dbReference type="PANTHER" id="PTHR44858">
    <property type="entry name" value="TETRATRICOPEPTIDE REPEAT PROTEIN 6"/>
    <property type="match status" value="1"/>
</dbReference>
<keyword evidence="1" id="KW-0677">Repeat</keyword>
<evidence type="ECO:0000313" key="5">
    <source>
        <dbReference type="Proteomes" id="UP000002620"/>
    </source>
</evidence>
<dbReference type="Gene3D" id="1.25.40.10">
    <property type="entry name" value="Tetratricopeptide repeat domain"/>
    <property type="match status" value="1"/>
</dbReference>
<dbReference type="EMBL" id="CP001785">
    <property type="protein sequence ID" value="ACX51208.1"/>
    <property type="molecule type" value="Genomic_DNA"/>
</dbReference>
<dbReference type="SMART" id="SM00028">
    <property type="entry name" value="TPR"/>
    <property type="match status" value="3"/>
</dbReference>
<gene>
    <name evidence="4" type="ordered locus">Adeg_0031</name>
</gene>
<feature type="repeat" description="TPR" evidence="3">
    <location>
        <begin position="74"/>
        <end position="107"/>
    </location>
</feature>
<keyword evidence="2 3" id="KW-0802">TPR repeat</keyword>
<dbReference type="KEGG" id="adg:Adeg_0031"/>
<organism evidence="4 5">
    <name type="scientific">Ammonifex degensii (strain DSM 10501 / KC4)</name>
    <dbReference type="NCBI Taxonomy" id="429009"/>
    <lineage>
        <taxon>Bacteria</taxon>
        <taxon>Bacillati</taxon>
        <taxon>Bacillota</taxon>
        <taxon>Clostridia</taxon>
        <taxon>Thermoanaerobacterales</taxon>
        <taxon>Thermoanaerobacteraceae</taxon>
        <taxon>Ammonifex</taxon>
    </lineage>
</organism>
<dbReference type="OrthoDB" id="1806831at2"/>
<dbReference type="PANTHER" id="PTHR44858:SF1">
    <property type="entry name" value="UDP-N-ACETYLGLUCOSAMINE--PEPTIDE N-ACETYLGLUCOSAMINYLTRANSFERASE SPINDLY-RELATED"/>
    <property type="match status" value="1"/>
</dbReference>
<dbReference type="STRING" id="429009.Adeg_0031"/>
<feature type="repeat" description="TPR" evidence="3">
    <location>
        <begin position="108"/>
        <end position="141"/>
    </location>
</feature>
<keyword evidence="5" id="KW-1185">Reference proteome</keyword>
<evidence type="ECO:0000256" key="3">
    <source>
        <dbReference type="PROSITE-ProRule" id="PRU00339"/>
    </source>
</evidence>
<evidence type="ECO:0000256" key="1">
    <source>
        <dbReference type="ARBA" id="ARBA00022737"/>
    </source>
</evidence>
<dbReference type="PROSITE" id="PS50005">
    <property type="entry name" value="TPR"/>
    <property type="match status" value="2"/>
</dbReference>
<sequence>MFWLKLRGRGSKLILGLLALVLSAGLVISTFTWFSPPLPKSMEPPPSSEEAAQASQASSSWREEFNRAVAQKDLAKLLELGAKAREEGKLAEATRTYEEVLKLYPDNTNARLSLAEIYLAEEKYDAAYQQVEAILQKNPNHQLALFYRGLILGYGKKDYPAAVKDLEKFLKLAPDAPEASQARILIEEWSKH</sequence>
<dbReference type="Pfam" id="PF14559">
    <property type="entry name" value="TPR_19"/>
    <property type="match status" value="1"/>
</dbReference>
<dbReference type="InterPro" id="IPR011990">
    <property type="entry name" value="TPR-like_helical_dom_sf"/>
</dbReference>
<dbReference type="Proteomes" id="UP000002620">
    <property type="component" value="Chromosome"/>
</dbReference>
<accession>C9RA99</accession>
<dbReference type="Pfam" id="PF13174">
    <property type="entry name" value="TPR_6"/>
    <property type="match status" value="1"/>
</dbReference>
<protein>
    <submittedName>
        <fullName evidence="4">Tetratricopeptide repeat protein</fullName>
    </submittedName>
</protein>
<dbReference type="AlphaFoldDB" id="C9RA99"/>
<name>C9RA99_AMMDK</name>
<proteinExistence type="predicted"/>
<dbReference type="InterPro" id="IPR019734">
    <property type="entry name" value="TPR_rpt"/>
</dbReference>
<dbReference type="eggNOG" id="COG3118">
    <property type="taxonomic scope" value="Bacteria"/>
</dbReference>